<sequence>MYLTRDMSSMGRMQRPAAPKAASSSQPVKLTAPLKPVNLTSVRPQLKPVRVVRLYDPKKKADDLYWIRKLERAGLTEGNSKAVKLMKDNFRKRYGERV</sequence>
<dbReference type="RefSeq" id="WP_184870846.1">
    <property type="nucleotide sequence ID" value="NZ_JACHEF010000001.1"/>
</dbReference>
<feature type="region of interest" description="Disordered" evidence="1">
    <location>
        <begin position="1"/>
        <end position="30"/>
    </location>
</feature>
<accession>A0A841P9M9</accession>
<name>A0A841P9M9_9HYPH</name>
<comment type="caution">
    <text evidence="2">The sequence shown here is derived from an EMBL/GenBank/DDBJ whole genome shotgun (WGS) entry which is preliminary data.</text>
</comment>
<evidence type="ECO:0000313" key="3">
    <source>
        <dbReference type="Proteomes" id="UP000556329"/>
    </source>
</evidence>
<organism evidence="2 3">
    <name type="scientific">Mesorhizobium sangaii</name>
    <dbReference type="NCBI Taxonomy" id="505389"/>
    <lineage>
        <taxon>Bacteria</taxon>
        <taxon>Pseudomonadati</taxon>
        <taxon>Pseudomonadota</taxon>
        <taxon>Alphaproteobacteria</taxon>
        <taxon>Hyphomicrobiales</taxon>
        <taxon>Phyllobacteriaceae</taxon>
        <taxon>Mesorhizobium</taxon>
    </lineage>
</organism>
<reference evidence="2 3" key="1">
    <citation type="submission" date="2020-08" db="EMBL/GenBank/DDBJ databases">
        <title>Genomic Encyclopedia of Type Strains, Phase IV (KMG-IV): sequencing the most valuable type-strain genomes for metagenomic binning, comparative biology and taxonomic classification.</title>
        <authorList>
            <person name="Goeker M."/>
        </authorList>
    </citation>
    <scope>NUCLEOTIDE SEQUENCE [LARGE SCALE GENOMIC DNA]</scope>
    <source>
        <strain evidence="2 3">DSM 100039</strain>
    </source>
</reference>
<protein>
    <submittedName>
        <fullName evidence="2">Uncharacterized protein</fullName>
    </submittedName>
</protein>
<dbReference type="Proteomes" id="UP000556329">
    <property type="component" value="Unassembled WGS sequence"/>
</dbReference>
<dbReference type="AlphaFoldDB" id="A0A841P9M9"/>
<dbReference type="EMBL" id="JACHEF010000001">
    <property type="protein sequence ID" value="MBB6407650.1"/>
    <property type="molecule type" value="Genomic_DNA"/>
</dbReference>
<feature type="compositionally biased region" description="Low complexity" evidence="1">
    <location>
        <begin position="16"/>
        <end position="27"/>
    </location>
</feature>
<gene>
    <name evidence="2" type="ORF">HNQ71_000294</name>
</gene>
<evidence type="ECO:0000313" key="2">
    <source>
        <dbReference type="EMBL" id="MBB6407650.1"/>
    </source>
</evidence>
<keyword evidence="3" id="KW-1185">Reference proteome</keyword>
<evidence type="ECO:0000256" key="1">
    <source>
        <dbReference type="SAM" id="MobiDB-lite"/>
    </source>
</evidence>
<proteinExistence type="predicted"/>